<evidence type="ECO:0000256" key="6">
    <source>
        <dbReference type="SAM" id="Phobius"/>
    </source>
</evidence>
<feature type="transmembrane region" description="Helical" evidence="6">
    <location>
        <begin position="368"/>
        <end position="387"/>
    </location>
</feature>
<feature type="transmembrane region" description="Helical" evidence="6">
    <location>
        <begin position="282"/>
        <end position="300"/>
    </location>
</feature>
<dbReference type="Pfam" id="PF07690">
    <property type="entry name" value="MFS_1"/>
    <property type="match status" value="1"/>
</dbReference>
<keyword evidence="9" id="KW-1185">Reference proteome</keyword>
<feature type="domain" description="Major facilitator superfamily (MFS) profile" evidence="7">
    <location>
        <begin position="17"/>
        <end position="392"/>
    </location>
</feature>
<sequence length="397" mass="42652">MAERGSVRAQSGLNRSVVWSLGGSHLLNDLVTTGVVPALSPLYMSTYHLNYTQTSLVVLCSYLTSSISQPLFGALTDKYPRAWLLPLGLFLSTLCLTLTGVAPNFAWLLLLISISGLGSGAFHPEAARGTQLASGDARGRAQAIFQVGGNSGQALGQLMMPLFLLSLGVHGLLWFAIAVGLGLILTGRLYPWYRNSLREHGRRMREAKGDNQVGAVVLLVVVVIVRSWCQIGISVFLPFYYRHQFGMSYELADSFTFIFLAAGAIGTFIGGTLADKMPKQRILLYSMLCSIPFALFLPFLHGATALFVLIPFGFFILSSFAVTVVYCQYLLPRNISLASGLTIGFGVGAGGIGATFFGALSDAVGLKVVFYVLMVLPILGSLLSFFLPNDARDVAAP</sequence>
<feature type="transmembrane region" description="Helical" evidence="6">
    <location>
        <begin position="334"/>
        <end position="356"/>
    </location>
</feature>
<dbReference type="EMBL" id="JBDXSU010000034">
    <property type="protein sequence ID" value="MFB5192997.1"/>
    <property type="molecule type" value="Genomic_DNA"/>
</dbReference>
<comment type="subcellular location">
    <subcellularLocation>
        <location evidence="1">Cell membrane</location>
        <topology evidence="1">Multi-pass membrane protein</topology>
    </subcellularLocation>
</comment>
<dbReference type="InterPro" id="IPR020846">
    <property type="entry name" value="MFS_dom"/>
</dbReference>
<keyword evidence="4 6" id="KW-1133">Transmembrane helix</keyword>
<evidence type="ECO:0000259" key="7">
    <source>
        <dbReference type="PROSITE" id="PS50850"/>
    </source>
</evidence>
<organism evidence="8 9">
    <name type="scientific">Alicyclobacillus fastidiosus</name>
    <dbReference type="NCBI Taxonomy" id="392011"/>
    <lineage>
        <taxon>Bacteria</taxon>
        <taxon>Bacillati</taxon>
        <taxon>Bacillota</taxon>
        <taxon>Bacilli</taxon>
        <taxon>Bacillales</taxon>
        <taxon>Alicyclobacillaceae</taxon>
        <taxon>Alicyclobacillus</taxon>
    </lineage>
</organism>
<keyword evidence="5 6" id="KW-0472">Membrane</keyword>
<dbReference type="PROSITE" id="PS50850">
    <property type="entry name" value="MFS"/>
    <property type="match status" value="1"/>
</dbReference>
<feature type="transmembrane region" description="Helical" evidence="6">
    <location>
        <begin position="171"/>
        <end position="193"/>
    </location>
</feature>
<dbReference type="Proteomes" id="UP001579974">
    <property type="component" value="Unassembled WGS sequence"/>
</dbReference>
<dbReference type="PANTHER" id="PTHR43129:SF1">
    <property type="entry name" value="FOSMIDOMYCIN RESISTANCE PROTEIN"/>
    <property type="match status" value="1"/>
</dbReference>
<dbReference type="Gene3D" id="1.20.1250.20">
    <property type="entry name" value="MFS general substrate transporter like domains"/>
    <property type="match status" value="2"/>
</dbReference>
<keyword evidence="3 6" id="KW-0812">Transmembrane</keyword>
<comment type="caution">
    <text evidence="8">The sequence shown here is derived from an EMBL/GenBank/DDBJ whole genome shotgun (WGS) entry which is preliminary data.</text>
</comment>
<dbReference type="CDD" id="cd17478">
    <property type="entry name" value="MFS_FsR"/>
    <property type="match status" value="1"/>
</dbReference>
<dbReference type="InterPro" id="IPR011701">
    <property type="entry name" value="MFS"/>
</dbReference>
<dbReference type="SUPFAM" id="SSF103473">
    <property type="entry name" value="MFS general substrate transporter"/>
    <property type="match status" value="1"/>
</dbReference>
<evidence type="ECO:0000256" key="1">
    <source>
        <dbReference type="ARBA" id="ARBA00004651"/>
    </source>
</evidence>
<dbReference type="InterPro" id="IPR036259">
    <property type="entry name" value="MFS_trans_sf"/>
</dbReference>
<keyword evidence="2" id="KW-0813">Transport</keyword>
<evidence type="ECO:0000313" key="9">
    <source>
        <dbReference type="Proteomes" id="UP001579974"/>
    </source>
</evidence>
<feature type="transmembrane region" description="Helical" evidence="6">
    <location>
        <begin position="251"/>
        <end position="270"/>
    </location>
</feature>
<dbReference type="RefSeq" id="WP_275474353.1">
    <property type="nucleotide sequence ID" value="NZ_CP162940.1"/>
</dbReference>
<feature type="transmembrane region" description="Helical" evidence="6">
    <location>
        <begin position="213"/>
        <end position="239"/>
    </location>
</feature>
<evidence type="ECO:0000313" key="8">
    <source>
        <dbReference type="EMBL" id="MFB5192997.1"/>
    </source>
</evidence>
<reference evidence="8 9" key="1">
    <citation type="journal article" date="2024" name="Int. J. Mol. Sci.">
        <title>Exploration of Alicyclobacillus spp. Genome in Search of Antibiotic Resistance.</title>
        <authorList>
            <person name="Bucka-Kolendo J."/>
            <person name="Kiousi D.E."/>
            <person name="Dekowska A."/>
            <person name="Mikolajczuk-Szczyrba A."/>
            <person name="Karadedos D.M."/>
            <person name="Michael P."/>
            <person name="Galanis A."/>
            <person name="Sokolowska B."/>
        </authorList>
    </citation>
    <scope>NUCLEOTIDE SEQUENCE [LARGE SCALE GENOMIC DNA]</scope>
    <source>
        <strain evidence="8 9">KKP 3000</strain>
    </source>
</reference>
<evidence type="ECO:0000256" key="2">
    <source>
        <dbReference type="ARBA" id="ARBA00022448"/>
    </source>
</evidence>
<feature type="transmembrane region" description="Helical" evidence="6">
    <location>
        <begin position="82"/>
        <end position="99"/>
    </location>
</feature>
<gene>
    <name evidence="8" type="ORF">KKP3000_002592</name>
</gene>
<feature type="transmembrane region" description="Helical" evidence="6">
    <location>
        <begin position="306"/>
        <end position="327"/>
    </location>
</feature>
<evidence type="ECO:0000256" key="5">
    <source>
        <dbReference type="ARBA" id="ARBA00023136"/>
    </source>
</evidence>
<name>A0ABV5AL44_9BACL</name>
<evidence type="ECO:0000256" key="4">
    <source>
        <dbReference type="ARBA" id="ARBA00022989"/>
    </source>
</evidence>
<proteinExistence type="predicted"/>
<evidence type="ECO:0000256" key="3">
    <source>
        <dbReference type="ARBA" id="ARBA00022692"/>
    </source>
</evidence>
<dbReference type="PANTHER" id="PTHR43129">
    <property type="entry name" value="FOSMIDOMYCIN RESISTANCE PROTEIN"/>
    <property type="match status" value="1"/>
</dbReference>
<accession>A0ABV5AL44</accession>
<protein>
    <submittedName>
        <fullName evidence="8">MFS transporter</fullName>
    </submittedName>
</protein>